<dbReference type="PANTHER" id="PTHR47969">
    <property type="entry name" value="CHROMOSOME-ASSOCIATED KINESIN KIF4A-RELATED"/>
    <property type="match status" value="1"/>
</dbReference>
<dbReference type="GO" id="GO:0005875">
    <property type="term" value="C:microtubule associated complex"/>
    <property type="evidence" value="ECO:0007669"/>
    <property type="project" value="TreeGrafter"/>
</dbReference>
<dbReference type="InterPro" id="IPR001752">
    <property type="entry name" value="Kinesin_motor_dom"/>
</dbReference>
<dbReference type="GO" id="GO:0008017">
    <property type="term" value="F:microtubule binding"/>
    <property type="evidence" value="ECO:0007669"/>
    <property type="project" value="InterPro"/>
</dbReference>
<gene>
    <name evidence="10" type="ORF">LMXM_25_1950</name>
</gene>
<feature type="compositionally biased region" description="Low complexity" evidence="8">
    <location>
        <begin position="572"/>
        <end position="583"/>
    </location>
</feature>
<feature type="compositionally biased region" description="Polar residues" evidence="8">
    <location>
        <begin position="603"/>
        <end position="623"/>
    </location>
</feature>
<dbReference type="GO" id="GO:0005737">
    <property type="term" value="C:cytoplasm"/>
    <property type="evidence" value="ECO:0007669"/>
    <property type="project" value="UniProtKB-SubCell"/>
</dbReference>
<feature type="compositionally biased region" description="Low complexity" evidence="8">
    <location>
        <begin position="1046"/>
        <end position="1065"/>
    </location>
</feature>
<dbReference type="VEuPathDB" id="TriTrypDB:LmxM.25.1950"/>
<comment type="subcellular location">
    <subcellularLocation>
        <location evidence="1">Cytoplasm</location>
    </subcellularLocation>
</comment>
<dbReference type="CDD" id="cd00106">
    <property type="entry name" value="KISc"/>
    <property type="match status" value="1"/>
</dbReference>
<feature type="region of interest" description="Disordered" evidence="8">
    <location>
        <begin position="595"/>
        <end position="671"/>
    </location>
</feature>
<dbReference type="Gene3D" id="3.40.850.10">
    <property type="entry name" value="Kinesin motor domain"/>
    <property type="match status" value="1"/>
</dbReference>
<comment type="similarity">
    <text evidence="6">Belongs to the TRAFAC class myosin-kinesin ATPase superfamily. Kinesin family.</text>
</comment>
<keyword evidence="11" id="KW-1185">Reference proteome</keyword>
<evidence type="ECO:0000256" key="4">
    <source>
        <dbReference type="ARBA" id="ARBA00022840"/>
    </source>
</evidence>
<dbReference type="OMA" id="FPRFTHK"/>
<dbReference type="InterPro" id="IPR036961">
    <property type="entry name" value="Kinesin_motor_dom_sf"/>
</dbReference>
<evidence type="ECO:0000256" key="7">
    <source>
        <dbReference type="SAM" id="Coils"/>
    </source>
</evidence>
<evidence type="ECO:0000259" key="9">
    <source>
        <dbReference type="PROSITE" id="PS50067"/>
    </source>
</evidence>
<keyword evidence="2" id="KW-0963">Cytoplasm</keyword>
<dbReference type="PhylomeDB" id="E9AXS7"/>
<proteinExistence type="inferred from homology"/>
<feature type="domain" description="Kinesin motor" evidence="9">
    <location>
        <begin position="5"/>
        <end position="317"/>
    </location>
</feature>
<evidence type="ECO:0000256" key="8">
    <source>
        <dbReference type="SAM" id="MobiDB-lite"/>
    </source>
</evidence>
<dbReference type="Proteomes" id="UP000007259">
    <property type="component" value="Chromosome 25"/>
</dbReference>
<keyword evidence="5 7" id="KW-0175">Coiled coil</keyword>
<evidence type="ECO:0000256" key="1">
    <source>
        <dbReference type="ARBA" id="ARBA00004496"/>
    </source>
</evidence>
<dbReference type="KEGG" id="lmi:LMXM_25_1950"/>
<dbReference type="GO" id="GO:0007052">
    <property type="term" value="P:mitotic spindle organization"/>
    <property type="evidence" value="ECO:0007669"/>
    <property type="project" value="TreeGrafter"/>
</dbReference>
<protein>
    <submittedName>
        <fullName evidence="10">Kinesin</fullName>
    </submittedName>
</protein>
<keyword evidence="6" id="KW-0505">Motor protein</keyword>
<feature type="region of interest" description="Disordered" evidence="8">
    <location>
        <begin position="534"/>
        <end position="583"/>
    </location>
</feature>
<dbReference type="GeneID" id="13449163"/>
<feature type="coiled-coil region" evidence="7">
    <location>
        <begin position="318"/>
        <end position="428"/>
    </location>
</feature>
<evidence type="ECO:0000256" key="3">
    <source>
        <dbReference type="ARBA" id="ARBA00022741"/>
    </source>
</evidence>
<dbReference type="RefSeq" id="XP_003876253.1">
    <property type="nucleotide sequence ID" value="XM_003876204.1"/>
</dbReference>
<dbReference type="InterPro" id="IPR019821">
    <property type="entry name" value="Kinesin_motor_CS"/>
</dbReference>
<dbReference type="GO" id="GO:0007018">
    <property type="term" value="P:microtubule-based movement"/>
    <property type="evidence" value="ECO:0007669"/>
    <property type="project" value="InterPro"/>
</dbReference>
<feature type="region of interest" description="Disordered" evidence="8">
    <location>
        <begin position="992"/>
        <end position="1073"/>
    </location>
</feature>
<feature type="coiled-coil region" evidence="7">
    <location>
        <begin position="784"/>
        <end position="815"/>
    </location>
</feature>
<organism evidence="10 11">
    <name type="scientific">Leishmania mexicana (strain MHOM/GT/2001/U1103)</name>
    <dbReference type="NCBI Taxonomy" id="929439"/>
    <lineage>
        <taxon>Eukaryota</taxon>
        <taxon>Discoba</taxon>
        <taxon>Euglenozoa</taxon>
        <taxon>Kinetoplastea</taxon>
        <taxon>Metakinetoplastina</taxon>
        <taxon>Trypanosomatida</taxon>
        <taxon>Trypanosomatidae</taxon>
        <taxon>Leishmaniinae</taxon>
        <taxon>Leishmania</taxon>
    </lineage>
</organism>
<feature type="compositionally biased region" description="Polar residues" evidence="8">
    <location>
        <begin position="547"/>
        <end position="561"/>
    </location>
</feature>
<dbReference type="InterPro" id="IPR027417">
    <property type="entry name" value="P-loop_NTPase"/>
</dbReference>
<dbReference type="PANTHER" id="PTHR47969:SF15">
    <property type="entry name" value="CHROMOSOME-ASSOCIATED KINESIN KIF4A-RELATED"/>
    <property type="match status" value="1"/>
</dbReference>
<dbReference type="FunFam" id="3.40.850.10:FF:000196">
    <property type="entry name" value="Kinesin-like protein"/>
    <property type="match status" value="1"/>
</dbReference>
<dbReference type="InterPro" id="IPR027640">
    <property type="entry name" value="Kinesin-like_fam"/>
</dbReference>
<dbReference type="GO" id="GO:0005524">
    <property type="term" value="F:ATP binding"/>
    <property type="evidence" value="ECO:0007669"/>
    <property type="project" value="UniProtKB-UniRule"/>
</dbReference>
<feature type="compositionally biased region" description="Low complexity" evidence="8">
    <location>
        <begin position="993"/>
        <end position="1002"/>
    </location>
</feature>
<dbReference type="Pfam" id="PF00225">
    <property type="entry name" value="Kinesin"/>
    <property type="match status" value="1"/>
</dbReference>
<evidence type="ECO:0000256" key="6">
    <source>
        <dbReference type="PROSITE-ProRule" id="PRU00283"/>
    </source>
</evidence>
<dbReference type="AlphaFoldDB" id="E9AXS7"/>
<feature type="region of interest" description="Disordered" evidence="8">
    <location>
        <begin position="478"/>
        <end position="508"/>
    </location>
</feature>
<dbReference type="PROSITE" id="PS00411">
    <property type="entry name" value="KINESIN_MOTOR_1"/>
    <property type="match status" value="1"/>
</dbReference>
<sequence>MSSSSIKVAVRCRPLFGQERPAGGLDIQNRRILLDSKTYDPDFTFSPTSTQEDVFQACRPILQCVKEGMNGTIMVYGQTGTGKTYTMLGSEDGEQGLVHKVVANMLEHVQQKIADGAQCALTLSMIEIYNERLTDMLSPNGEEEVTLISGFPRFTHKATLCRVDDAIRTIQRGLSWRHTAATLMNERSSRSHVVFIFDMEEYNAFTEQTEVAHLFMIDLAGSESLKKSQASGVAAGEAGKINKSLLALKSVFLALSNTNEATRPSHVPYRDSKLTELLQDSIGGTARTLMIACISSVGRDIEETKSTLLYAVKARSIRNAANTEKEKLLVRLRSMEVENQKLRNRLQERVNERGGYYVTKEEHEQTQEMAESYDELKEAVEQLMQDRQSSDARQHIWESQVKVLNALLVDKEAELQNFKEVYHEALKRFEYQAVALQRMIRSGVVEAKDAVKTSFADNYARLQAWRTELLNALEEPVPTTLPQLPTPPPPLSPASCPQNDAAAATGVPNEEEVQRQKAGDSAFRCPLDAVAAMSPERRSCTPPPSQALPSGGTQSLSQTAGSRGVAGPVPNGSPSRTAVAAAAASHPGRAVAAAAPYSARGSTTSSLQRGSVTSGAPSASVSPTRRAGRPRCGGVGNAASNGPRRCLMGNSNSTGALRGSGAPPLPSPPLGACPPPALAALPATAVTDALAKDGSEEYCGSTLAISVADASAPLLVSRTTSSSMAPPAWSAVMAEYDAQCLHTVHRLNEAVNALLSECLKLFADYKEHAERAELKRRCGVEEVCQRLRTELDSNLKQLQRVEAVGERDVQEARERFSDRLQLKAKMPSLADAAPFQLAVRDACAEVIRHATHVFPHPSTPADAEAALDVIVRNVQRCSTAFTLQSLDPLSSSAVSAHAASAVACGTTTSSSSAASSPLVGRAMSAWGGGGGSSSPQLASLVPMPPLAAPLSRESPAAEPLCSLTGSPGKEEARECGSVSGHLLQGSRGTMHVSSSQQQQQQQIARPSSLRGSAALTTVPVNCNRGGDGRRGGSGSNVPRPYKRTRSAAASSTSSGRGAPPSSRRTTVTRRSGH</sequence>
<dbReference type="GO" id="GO:0003777">
    <property type="term" value="F:microtubule motor activity"/>
    <property type="evidence" value="ECO:0007669"/>
    <property type="project" value="InterPro"/>
</dbReference>
<dbReference type="SUPFAM" id="SSF52540">
    <property type="entry name" value="P-loop containing nucleoside triphosphate hydrolases"/>
    <property type="match status" value="1"/>
</dbReference>
<dbReference type="PRINTS" id="PR00380">
    <property type="entry name" value="KINESINHEAVY"/>
</dbReference>
<keyword evidence="3 6" id="KW-0547">Nucleotide-binding</keyword>
<dbReference type="OrthoDB" id="3176171at2759"/>
<name>E9AXS7_LEIMU</name>
<feature type="region of interest" description="Disordered" evidence="8">
    <location>
        <begin position="949"/>
        <end position="980"/>
    </location>
</feature>
<dbReference type="PROSITE" id="PS50067">
    <property type="entry name" value="KINESIN_MOTOR_2"/>
    <property type="match status" value="1"/>
</dbReference>
<evidence type="ECO:0000313" key="11">
    <source>
        <dbReference type="Proteomes" id="UP000007259"/>
    </source>
</evidence>
<dbReference type="EMBL" id="FR799578">
    <property type="protein sequence ID" value="CBZ27769.1"/>
    <property type="molecule type" value="Genomic_DNA"/>
</dbReference>
<dbReference type="GO" id="GO:0051231">
    <property type="term" value="P:spindle elongation"/>
    <property type="evidence" value="ECO:0007669"/>
    <property type="project" value="TreeGrafter"/>
</dbReference>
<accession>E9AXS7</accession>
<evidence type="ECO:0000256" key="2">
    <source>
        <dbReference type="ARBA" id="ARBA00022490"/>
    </source>
</evidence>
<reference evidence="10 11" key="1">
    <citation type="journal article" date="2011" name="Genome Res.">
        <title>Chromosome and gene copy number variation allow major structural change between species and strains of Leishmania.</title>
        <authorList>
            <person name="Rogers M.B."/>
            <person name="Hilley J.D."/>
            <person name="Dickens N.J."/>
            <person name="Wilkes J."/>
            <person name="Bates P.A."/>
            <person name="Depledge D.P."/>
            <person name="Harris D."/>
            <person name="Her Y."/>
            <person name="Herzyk P."/>
            <person name="Imamura H."/>
            <person name="Otto T.D."/>
            <person name="Sanders M."/>
            <person name="Seeger K."/>
            <person name="Dujardin J.C."/>
            <person name="Berriman M."/>
            <person name="Smith D.F."/>
            <person name="Hertz-Fowler C."/>
            <person name="Mottram J.C."/>
        </authorList>
    </citation>
    <scope>NUCLEOTIDE SEQUENCE [LARGE SCALE GENOMIC DNA]</scope>
    <source>
        <strain evidence="10 11">MHOM/GT/2001/U1103</strain>
    </source>
</reference>
<feature type="binding site" evidence="6">
    <location>
        <begin position="77"/>
        <end position="84"/>
    </location>
    <ligand>
        <name>ATP</name>
        <dbReference type="ChEBI" id="CHEBI:30616"/>
    </ligand>
</feature>
<keyword evidence="4 6" id="KW-0067">ATP-binding</keyword>
<dbReference type="SMART" id="SM00129">
    <property type="entry name" value="KISc"/>
    <property type="match status" value="1"/>
</dbReference>
<evidence type="ECO:0000313" key="10">
    <source>
        <dbReference type="EMBL" id="CBZ27769.1"/>
    </source>
</evidence>
<evidence type="ECO:0000256" key="5">
    <source>
        <dbReference type="ARBA" id="ARBA00023054"/>
    </source>
</evidence>